<dbReference type="SUPFAM" id="SSF51126">
    <property type="entry name" value="Pectin lyase-like"/>
    <property type="match status" value="1"/>
</dbReference>
<dbReference type="AlphaFoldDB" id="A0A139L1W2"/>
<evidence type="ECO:0000313" key="2">
    <source>
        <dbReference type="EMBL" id="KXT45432.1"/>
    </source>
</evidence>
<name>A0A139L1W2_9BACE</name>
<organism evidence="2">
    <name type="scientific">Bacteroides intestinalis</name>
    <dbReference type="NCBI Taxonomy" id="329854"/>
    <lineage>
        <taxon>Bacteria</taxon>
        <taxon>Pseudomonadati</taxon>
        <taxon>Bacteroidota</taxon>
        <taxon>Bacteroidia</taxon>
        <taxon>Bacteroidales</taxon>
        <taxon>Bacteroidaceae</taxon>
        <taxon>Bacteroides</taxon>
    </lineage>
</organism>
<gene>
    <name evidence="2" type="ORF">HMPREF2531_03581</name>
</gene>
<keyword evidence="1" id="KW-0732">Signal</keyword>
<comment type="caution">
    <text evidence="2">The sequence shown here is derived from an EMBL/GenBank/DDBJ whole genome shotgun (WGS) entry which is preliminary data.</text>
</comment>
<dbReference type="PATRIC" id="fig|329854.7.peg.3643"/>
<proteinExistence type="predicted"/>
<accession>A0A139L1W2</accession>
<dbReference type="RefSeq" id="WP_061437346.1">
    <property type="nucleotide sequence ID" value="NZ_KQ968725.1"/>
</dbReference>
<evidence type="ECO:0000256" key="1">
    <source>
        <dbReference type="SAM" id="SignalP"/>
    </source>
</evidence>
<evidence type="ECO:0000313" key="3">
    <source>
        <dbReference type="Proteomes" id="UP000070319"/>
    </source>
</evidence>
<evidence type="ECO:0008006" key="4">
    <source>
        <dbReference type="Google" id="ProtNLM"/>
    </source>
</evidence>
<protein>
    <recommendedName>
        <fullName evidence="4">Right handed beta helix domain-containing protein</fullName>
    </recommendedName>
</protein>
<feature type="chain" id="PRO_5007487125" description="Right handed beta helix domain-containing protein" evidence="1">
    <location>
        <begin position="23"/>
        <end position="354"/>
    </location>
</feature>
<dbReference type="InterPro" id="IPR011050">
    <property type="entry name" value="Pectin_lyase_fold/virulence"/>
</dbReference>
<dbReference type="Proteomes" id="UP000070319">
    <property type="component" value="Unassembled WGS sequence"/>
</dbReference>
<sequence>MKKISFLFTVIIFILSGNRASAQTELQSATLQQGDKTSIYYGKDAFISAFNAVTGVTDVITLSSGTFNSPTFNKACTVYGAGCETDESKGIYSTNVGEITIQHGTEVNSEGETVNKTGDLDGIHIEGIAFTESVNIGKNGKPVTLKDLTLKRCKFYGSLNMVQDAWCISDVNIINCIIGNINTDLTNNIAIYNSIINRLYGYHNDNKLLIKNCILFDYDNPCVTTYKDNIILDSYAWGSDAFKASFFEKNIFRYGDALNNVSYSNDKDNWTGKNDIAIFGEEIGNEYDPSKTYAIKAEAAGTYIGTDGTPVGIYGGLYPFTKTPSNPQIISKEIDVKSTLDGKLKVSIKVEAQK</sequence>
<feature type="signal peptide" evidence="1">
    <location>
        <begin position="1"/>
        <end position="22"/>
    </location>
</feature>
<dbReference type="EMBL" id="LTDF01000137">
    <property type="protein sequence ID" value="KXT45432.1"/>
    <property type="molecule type" value="Genomic_DNA"/>
</dbReference>
<reference evidence="2 3" key="1">
    <citation type="submission" date="2016-02" db="EMBL/GenBank/DDBJ databases">
        <authorList>
            <person name="Wen L."/>
            <person name="He K."/>
            <person name="Yang H."/>
        </authorList>
    </citation>
    <scope>NUCLEOTIDE SEQUENCE [LARGE SCALE GENOMIC DNA]</scope>
    <source>
        <strain evidence="2 3">KLE1704</strain>
    </source>
</reference>